<dbReference type="PANTHER" id="PTHR11076:SF34">
    <property type="entry name" value="PROTEIN UMUC"/>
    <property type="match status" value="1"/>
</dbReference>
<sequence>MFALVDCNNFYVSCERAFQPALIGVPVVILSNNDACIISRSAEAKALGIRMGEPFFQARSLIDQHQVRVFSSNYALYGDMSSRVMNYLTDVAPEVEVYSIDEAFLGLHGMERYHGPLEAYAREVRAQVRQRTHIPTCVGIAPTKTLAKLANRVAKKDPALDGVLALDTPERRQWALNQVAVEDVWGIGRQYATRLHALGLTTAASLASCSEAWARRHLGGVVGARLVRELQGFPCHQLAPGEDGRLSRKSIACTRTFGRPLSAFPDLLGAVTAFASRAAEKLRRQGSVAHVLTVFISQSRFGSGPPPHTRSAQITLPTATSNTLELVRHAHAILDRLWQPGTIYQKAGVVLDGFEGTGQPQLSLFEKAPAVTRPQSAALMQRLDQLNARYGRATVQVATALTSTPNQPAPWQGQQQRRTPAFTTSWDELWEIG</sequence>
<dbReference type="Pfam" id="PF13438">
    <property type="entry name" value="DUF4113"/>
    <property type="match status" value="1"/>
</dbReference>
<dbReference type="InterPro" id="IPR050116">
    <property type="entry name" value="DNA_polymerase-Y"/>
</dbReference>
<dbReference type="PANTHER" id="PTHR11076">
    <property type="entry name" value="DNA REPAIR POLYMERASE UMUC / TRANSFERASE FAMILY MEMBER"/>
    <property type="match status" value="1"/>
</dbReference>
<dbReference type="RefSeq" id="WP_345071596.1">
    <property type="nucleotide sequence ID" value="NZ_BAABDJ010000007.1"/>
</dbReference>
<dbReference type="InterPro" id="IPR001126">
    <property type="entry name" value="UmuC"/>
</dbReference>
<protein>
    <submittedName>
        <fullName evidence="7">DNA polymerase V catalytic protein</fullName>
    </submittedName>
</protein>
<name>A0ABP7RTC6_9BACT</name>
<comment type="caution">
    <text evidence="7">The sequence shown here is derived from an EMBL/GenBank/DDBJ whole genome shotgun (WGS) entry which is preliminary data.</text>
</comment>
<dbReference type="PROSITE" id="PS50173">
    <property type="entry name" value="UMUC"/>
    <property type="match status" value="1"/>
</dbReference>
<evidence type="ECO:0000256" key="5">
    <source>
        <dbReference type="ARBA" id="ARBA00023236"/>
    </source>
</evidence>
<dbReference type="Pfam" id="PF00817">
    <property type="entry name" value="IMS"/>
    <property type="match status" value="1"/>
</dbReference>
<keyword evidence="2" id="KW-0227">DNA damage</keyword>
<dbReference type="EMBL" id="BAABDJ010000007">
    <property type="protein sequence ID" value="GAA4001863.1"/>
    <property type="molecule type" value="Genomic_DNA"/>
</dbReference>
<evidence type="ECO:0000256" key="3">
    <source>
        <dbReference type="ARBA" id="ARBA00023199"/>
    </source>
</evidence>
<evidence type="ECO:0000259" key="6">
    <source>
        <dbReference type="PROSITE" id="PS50173"/>
    </source>
</evidence>
<reference evidence="8" key="1">
    <citation type="journal article" date="2019" name="Int. J. Syst. Evol. Microbiol.">
        <title>The Global Catalogue of Microorganisms (GCM) 10K type strain sequencing project: providing services to taxonomists for standard genome sequencing and annotation.</title>
        <authorList>
            <consortium name="The Broad Institute Genomics Platform"/>
            <consortium name="The Broad Institute Genome Sequencing Center for Infectious Disease"/>
            <person name="Wu L."/>
            <person name="Ma J."/>
        </authorList>
    </citation>
    <scope>NUCLEOTIDE SEQUENCE [LARGE SCALE GENOMIC DNA]</scope>
    <source>
        <strain evidence="8">JCM 17224</strain>
    </source>
</reference>
<dbReference type="InterPro" id="IPR043128">
    <property type="entry name" value="Rev_trsase/Diguanyl_cyclase"/>
</dbReference>
<dbReference type="Gene3D" id="3.40.1170.60">
    <property type="match status" value="1"/>
</dbReference>
<keyword evidence="3" id="KW-0741">SOS mutagenesis</keyword>
<keyword evidence="8" id="KW-1185">Reference proteome</keyword>
<dbReference type="InterPro" id="IPR036775">
    <property type="entry name" value="DNA_pol_Y-fam_lit_finger_sf"/>
</dbReference>
<evidence type="ECO:0000313" key="7">
    <source>
        <dbReference type="EMBL" id="GAA4001863.1"/>
    </source>
</evidence>
<dbReference type="Gene3D" id="1.10.150.20">
    <property type="entry name" value="5' to 3' exonuclease, C-terminal subdomain"/>
    <property type="match status" value="1"/>
</dbReference>
<dbReference type="Pfam" id="PF11799">
    <property type="entry name" value="IMS_C"/>
    <property type="match status" value="1"/>
</dbReference>
<gene>
    <name evidence="7" type="primary">umuC</name>
    <name evidence="7" type="ORF">GCM10022408_11460</name>
</gene>
<dbReference type="InterPro" id="IPR017961">
    <property type="entry name" value="DNA_pol_Y-fam_little_finger"/>
</dbReference>
<evidence type="ECO:0000313" key="8">
    <source>
        <dbReference type="Proteomes" id="UP001500567"/>
    </source>
</evidence>
<proteinExistence type="inferred from homology"/>
<dbReference type="Gene3D" id="3.30.1490.100">
    <property type="entry name" value="DNA polymerase, Y-family, little finger domain"/>
    <property type="match status" value="1"/>
</dbReference>
<evidence type="ECO:0000256" key="4">
    <source>
        <dbReference type="ARBA" id="ARBA00023204"/>
    </source>
</evidence>
<evidence type="ECO:0000256" key="1">
    <source>
        <dbReference type="ARBA" id="ARBA00010945"/>
    </source>
</evidence>
<dbReference type="SUPFAM" id="SSF100879">
    <property type="entry name" value="Lesion bypass DNA polymerase (Y-family), little finger domain"/>
    <property type="match status" value="1"/>
</dbReference>
<dbReference type="CDD" id="cd01700">
    <property type="entry name" value="PolY_Pol_V_umuC"/>
    <property type="match status" value="1"/>
</dbReference>
<dbReference type="InterPro" id="IPR043502">
    <property type="entry name" value="DNA/RNA_pol_sf"/>
</dbReference>
<accession>A0ABP7RTC6</accession>
<feature type="domain" description="UmuC" evidence="6">
    <location>
        <begin position="2"/>
        <end position="188"/>
    </location>
</feature>
<dbReference type="InterPro" id="IPR025188">
    <property type="entry name" value="DUF4113"/>
</dbReference>
<keyword evidence="4" id="KW-0234">DNA repair</keyword>
<dbReference type="SUPFAM" id="SSF56672">
    <property type="entry name" value="DNA/RNA polymerases"/>
    <property type="match status" value="1"/>
</dbReference>
<dbReference type="Gene3D" id="3.30.70.270">
    <property type="match status" value="1"/>
</dbReference>
<comment type="similarity">
    <text evidence="1">Belongs to the DNA polymerase type-Y family.</text>
</comment>
<organism evidence="7 8">
    <name type="scientific">Hymenobacter fastidiosus</name>
    <dbReference type="NCBI Taxonomy" id="486264"/>
    <lineage>
        <taxon>Bacteria</taxon>
        <taxon>Pseudomonadati</taxon>
        <taxon>Bacteroidota</taxon>
        <taxon>Cytophagia</taxon>
        <taxon>Cytophagales</taxon>
        <taxon>Hymenobacteraceae</taxon>
        <taxon>Hymenobacter</taxon>
    </lineage>
</organism>
<keyword evidence="5" id="KW-0742">SOS response</keyword>
<evidence type="ECO:0000256" key="2">
    <source>
        <dbReference type="ARBA" id="ARBA00022763"/>
    </source>
</evidence>
<dbReference type="Proteomes" id="UP001500567">
    <property type="component" value="Unassembled WGS sequence"/>
</dbReference>